<comment type="caution">
    <text evidence="1">The sequence shown here is derived from an EMBL/GenBank/DDBJ whole genome shotgun (WGS) entry which is preliminary data.</text>
</comment>
<reference evidence="1 2" key="1">
    <citation type="journal article" date="2011" name="J. Bacteriol.">
        <title>Genome sequence of the algicidal bacterium Kordia algicida OT-1.</title>
        <authorList>
            <person name="Lee H.S."/>
            <person name="Kang S.G."/>
            <person name="Kwon K.K."/>
            <person name="Lee J.H."/>
            <person name="Kim S.J."/>
        </authorList>
    </citation>
    <scope>NUCLEOTIDE SEQUENCE [LARGE SCALE GENOMIC DNA]</scope>
    <source>
        <strain evidence="1 2">OT-1</strain>
    </source>
</reference>
<dbReference type="STRING" id="391587.KAOT1_08974"/>
<organism evidence="1 2">
    <name type="scientific">Kordia algicida OT-1</name>
    <dbReference type="NCBI Taxonomy" id="391587"/>
    <lineage>
        <taxon>Bacteria</taxon>
        <taxon>Pseudomonadati</taxon>
        <taxon>Bacteroidota</taxon>
        <taxon>Flavobacteriia</taxon>
        <taxon>Flavobacteriales</taxon>
        <taxon>Flavobacteriaceae</taxon>
        <taxon>Kordia</taxon>
    </lineage>
</organism>
<keyword evidence="2" id="KW-1185">Reference proteome</keyword>
<dbReference type="OrthoDB" id="333971at2"/>
<dbReference type="EMBL" id="ABIB01000012">
    <property type="protein sequence ID" value="EDP94934.1"/>
    <property type="molecule type" value="Genomic_DNA"/>
</dbReference>
<sequence length="423" mass="48717">MKKFLKITTILLIAIIIVVYIRVANSKKTFETCTIHNIEDISKTDFTKHKTVVVSASSLYESDMIKTLLQGENYRDAWATKVKLPIVFLDTLFGGVEIIKEGGGKQTHSLRIQSKKDGVVYTLRSINKNPEKLVPEFAKTLKLENIVIDGISSQHPYAAPVVARLSKAINVPHTNPRAVFLPKQKTLKNYNEKYGNRLFLLEYETEGKVNWTSYKNVTELVDTEELQELKMDLKTQLKIDRKSLVRARLFDLIIGDWDRHTKQWGWAVSQNDSTYTAYPIPGDRDNAFFTTSGLIPSILTNENVVKELRPFQKDIDYMEGLIYDFDVYFLHETPEEIFIAEATYIQQNLTDEAIESALRYWNDELYALYAKDIAAKIKARRDNILVLAKEFKRVLDTKPLLEKPLKGSDREDVDENKLKCFEC</sequence>
<accession>A9E7U8</accession>
<dbReference type="Proteomes" id="UP000002945">
    <property type="component" value="Unassembled WGS sequence"/>
</dbReference>
<evidence type="ECO:0000313" key="2">
    <source>
        <dbReference type="Proteomes" id="UP000002945"/>
    </source>
</evidence>
<gene>
    <name evidence="1" type="ORF">KAOT1_08974</name>
</gene>
<dbReference type="AlphaFoldDB" id="A9E7U8"/>
<dbReference type="RefSeq" id="WP_007094357.1">
    <property type="nucleotide sequence ID" value="NZ_CP142125.1"/>
</dbReference>
<protein>
    <submittedName>
        <fullName evidence="1">Outer membrane protein</fullName>
    </submittedName>
</protein>
<dbReference type="eggNOG" id="COG2831">
    <property type="taxonomic scope" value="Bacteria"/>
</dbReference>
<proteinExistence type="predicted"/>
<name>A9E7U8_9FLAO</name>
<dbReference type="HOGENOM" id="CLU_656874_0_0_10"/>
<evidence type="ECO:0000313" key="1">
    <source>
        <dbReference type="EMBL" id="EDP94934.1"/>
    </source>
</evidence>